<dbReference type="InterPro" id="IPR037171">
    <property type="entry name" value="NagB/RpiA_transferase-like"/>
</dbReference>
<organism evidence="3 4">
    <name type="scientific">Bacillus thermozeamaize</name>
    <dbReference type="NCBI Taxonomy" id="230954"/>
    <lineage>
        <taxon>Bacteria</taxon>
        <taxon>Bacillati</taxon>
        <taxon>Bacillota</taxon>
        <taxon>Bacilli</taxon>
        <taxon>Bacillales</taxon>
        <taxon>Bacillaceae</taxon>
        <taxon>Bacillus</taxon>
    </lineage>
</organism>
<protein>
    <recommendedName>
        <fullName evidence="2">LUD domain-containing protein</fullName>
    </recommendedName>
</protein>
<evidence type="ECO:0000259" key="2">
    <source>
        <dbReference type="Pfam" id="PF02589"/>
    </source>
</evidence>
<evidence type="ECO:0000313" key="3">
    <source>
        <dbReference type="EMBL" id="OUM84658.1"/>
    </source>
</evidence>
<dbReference type="PANTHER" id="PTHR43682:SF1">
    <property type="entry name" value="LACTATE UTILIZATION PROTEIN C"/>
    <property type="match status" value="1"/>
</dbReference>
<dbReference type="SUPFAM" id="SSF100950">
    <property type="entry name" value="NagB/RpiA/CoA transferase-like"/>
    <property type="match status" value="1"/>
</dbReference>
<comment type="caution">
    <text evidence="3">The sequence shown here is derived from an EMBL/GenBank/DDBJ whole genome shotgun (WGS) entry which is preliminary data.</text>
</comment>
<dbReference type="Gene3D" id="3.40.50.10420">
    <property type="entry name" value="NagB/RpiA/CoA transferase-like"/>
    <property type="match status" value="1"/>
</dbReference>
<evidence type="ECO:0000256" key="1">
    <source>
        <dbReference type="SAM" id="MobiDB-lite"/>
    </source>
</evidence>
<name>A0A1Y3PHS9_9BACI</name>
<dbReference type="InterPro" id="IPR003741">
    <property type="entry name" value="LUD_dom"/>
</dbReference>
<dbReference type="AlphaFoldDB" id="A0A1Y3PHS9"/>
<sequence length="254" mass="28643">MNDDGRDAFLDRIAARLRRSRRRSGEVAPLAFSSQPWESFYEGKTQEDLVRLFCKTLQSQGGLVWRVSSQEELRARLGSWLAEKQVKQVALWDDPRLEKLALASLLEELDIEWVSWQREHRGKEHDGQEQGETNDGRTNEGRKWVDQAEQAQVGITWADGAYAETGTVVVYSGPGKGRSVSLLPDTHLVFLYRSQIQGRLSDLTRQLRQLMEMGALPSSVNLIGGPSSSADIQFEIVKGVHGPRELLAVVLEWD</sequence>
<gene>
    <name evidence="3" type="ORF">BAA01_05835</name>
</gene>
<dbReference type="Proteomes" id="UP000196475">
    <property type="component" value="Unassembled WGS sequence"/>
</dbReference>
<feature type="domain" description="LUD" evidence="2">
    <location>
        <begin position="52"/>
        <end position="250"/>
    </location>
</feature>
<proteinExistence type="predicted"/>
<dbReference type="EMBL" id="LZRT01000121">
    <property type="protein sequence ID" value="OUM84658.1"/>
    <property type="molecule type" value="Genomic_DNA"/>
</dbReference>
<accession>A0A1Y3PHS9</accession>
<evidence type="ECO:0000313" key="4">
    <source>
        <dbReference type="Proteomes" id="UP000196475"/>
    </source>
</evidence>
<dbReference type="PANTHER" id="PTHR43682">
    <property type="entry name" value="LACTATE UTILIZATION PROTEIN C"/>
    <property type="match status" value="1"/>
</dbReference>
<feature type="region of interest" description="Disordered" evidence="1">
    <location>
        <begin position="120"/>
        <end position="142"/>
    </location>
</feature>
<dbReference type="Pfam" id="PF02589">
    <property type="entry name" value="LUD_dom"/>
    <property type="match status" value="1"/>
</dbReference>
<reference evidence="4" key="1">
    <citation type="submission" date="2016-06" db="EMBL/GenBank/DDBJ databases">
        <authorList>
            <person name="Nascimento L."/>
            <person name="Pereira R.V."/>
            <person name="Martins L.F."/>
            <person name="Quaggio R.B."/>
            <person name="Silva A.M."/>
            <person name="Setubal J.C."/>
        </authorList>
    </citation>
    <scope>NUCLEOTIDE SEQUENCE [LARGE SCALE GENOMIC DNA]</scope>
</reference>
<dbReference type="InterPro" id="IPR024185">
    <property type="entry name" value="FTHF_cligase-like_sf"/>
</dbReference>